<reference evidence="1 2" key="1">
    <citation type="submission" date="2024-01" db="EMBL/GenBank/DDBJ databases">
        <title>A telomere-to-telomere, gap-free genome of sweet tea (Lithocarpus litseifolius).</title>
        <authorList>
            <person name="Zhou J."/>
        </authorList>
    </citation>
    <scope>NUCLEOTIDE SEQUENCE [LARGE SCALE GENOMIC DNA]</scope>
    <source>
        <strain evidence="1">Zhou-2022a</strain>
        <tissue evidence="1">Leaf</tissue>
    </source>
</reference>
<sequence length="103" mass="12029">MSLKKYILVRGRGFENKNKWIKDNAEETNLEKHRQNVLEKIQVTLCKCRKTIMDEDSENANMPLGNQEPRLKTQGNHRLENYRVGELCAYGLAVDLLAILWLQ</sequence>
<comment type="caution">
    <text evidence="1">The sequence shown here is derived from an EMBL/GenBank/DDBJ whole genome shotgun (WGS) entry which is preliminary data.</text>
</comment>
<accession>A0AAW2CPH2</accession>
<dbReference type="EMBL" id="JAZDWU010000006">
    <property type="protein sequence ID" value="KAK9999302.1"/>
    <property type="molecule type" value="Genomic_DNA"/>
</dbReference>
<keyword evidence="2" id="KW-1185">Reference proteome</keyword>
<evidence type="ECO:0000313" key="2">
    <source>
        <dbReference type="Proteomes" id="UP001459277"/>
    </source>
</evidence>
<protein>
    <submittedName>
        <fullName evidence="1">Uncharacterized protein</fullName>
    </submittedName>
</protein>
<proteinExistence type="predicted"/>
<organism evidence="1 2">
    <name type="scientific">Lithocarpus litseifolius</name>
    <dbReference type="NCBI Taxonomy" id="425828"/>
    <lineage>
        <taxon>Eukaryota</taxon>
        <taxon>Viridiplantae</taxon>
        <taxon>Streptophyta</taxon>
        <taxon>Embryophyta</taxon>
        <taxon>Tracheophyta</taxon>
        <taxon>Spermatophyta</taxon>
        <taxon>Magnoliopsida</taxon>
        <taxon>eudicotyledons</taxon>
        <taxon>Gunneridae</taxon>
        <taxon>Pentapetalae</taxon>
        <taxon>rosids</taxon>
        <taxon>fabids</taxon>
        <taxon>Fagales</taxon>
        <taxon>Fagaceae</taxon>
        <taxon>Lithocarpus</taxon>
    </lineage>
</organism>
<dbReference type="Proteomes" id="UP001459277">
    <property type="component" value="Unassembled WGS sequence"/>
</dbReference>
<gene>
    <name evidence="1" type="ORF">SO802_018905</name>
</gene>
<name>A0AAW2CPH2_9ROSI</name>
<dbReference type="AlphaFoldDB" id="A0AAW2CPH2"/>
<evidence type="ECO:0000313" key="1">
    <source>
        <dbReference type="EMBL" id="KAK9999302.1"/>
    </source>
</evidence>